<dbReference type="AlphaFoldDB" id="A0A841KNG8"/>
<dbReference type="Pfam" id="PF10934">
    <property type="entry name" value="Sheath_initiator"/>
    <property type="match status" value="1"/>
</dbReference>
<gene>
    <name evidence="1" type="ORF">HNQ80_001038</name>
</gene>
<dbReference type="RefSeq" id="WP_184308802.1">
    <property type="nucleotide sequence ID" value="NZ_JACHEN010000004.1"/>
</dbReference>
<sequence>MAIFPKFNIDTSNTLPSDSNVKELGRVFLFDFNEKKYVLNDGKMVEATYEQKIMMWVEQLIRTELEKFEIYKDTDFGLEIIKFIGRRDIPVGVINSEVKRQISEKIIMHPHIERIENFTTERNSNQIIISFDVLLINGNSLPMEVTMNV</sequence>
<name>A0A841KNG8_9FIRM</name>
<protein>
    <recommendedName>
        <fullName evidence="3">DUF2634 domain-containing protein</fullName>
    </recommendedName>
</protein>
<dbReference type="InterPro" id="IPR020288">
    <property type="entry name" value="Sheath_initiator"/>
</dbReference>
<dbReference type="EMBL" id="JACHEN010000004">
    <property type="protein sequence ID" value="MBB6214953.1"/>
    <property type="molecule type" value="Genomic_DNA"/>
</dbReference>
<dbReference type="Proteomes" id="UP000579281">
    <property type="component" value="Unassembled WGS sequence"/>
</dbReference>
<accession>A0A841KNG8</accession>
<evidence type="ECO:0000313" key="2">
    <source>
        <dbReference type="Proteomes" id="UP000579281"/>
    </source>
</evidence>
<evidence type="ECO:0000313" key="1">
    <source>
        <dbReference type="EMBL" id="MBB6214953.1"/>
    </source>
</evidence>
<comment type="caution">
    <text evidence="1">The sequence shown here is derived from an EMBL/GenBank/DDBJ whole genome shotgun (WGS) entry which is preliminary data.</text>
</comment>
<organism evidence="1 2">
    <name type="scientific">Anaerosolibacter carboniphilus</name>
    <dbReference type="NCBI Taxonomy" id="1417629"/>
    <lineage>
        <taxon>Bacteria</taxon>
        <taxon>Bacillati</taxon>
        <taxon>Bacillota</taxon>
        <taxon>Clostridia</taxon>
        <taxon>Peptostreptococcales</taxon>
        <taxon>Thermotaleaceae</taxon>
        <taxon>Anaerosolibacter</taxon>
    </lineage>
</organism>
<keyword evidence="2" id="KW-1185">Reference proteome</keyword>
<proteinExistence type="predicted"/>
<reference evidence="1 2" key="1">
    <citation type="submission" date="2020-08" db="EMBL/GenBank/DDBJ databases">
        <title>Genomic Encyclopedia of Type Strains, Phase IV (KMG-IV): sequencing the most valuable type-strain genomes for metagenomic binning, comparative biology and taxonomic classification.</title>
        <authorList>
            <person name="Goeker M."/>
        </authorList>
    </citation>
    <scope>NUCLEOTIDE SEQUENCE [LARGE SCALE GENOMIC DNA]</scope>
    <source>
        <strain evidence="1 2">DSM 103526</strain>
    </source>
</reference>
<evidence type="ECO:0008006" key="3">
    <source>
        <dbReference type="Google" id="ProtNLM"/>
    </source>
</evidence>